<dbReference type="SUPFAM" id="SSF52540">
    <property type="entry name" value="P-loop containing nucleoside triphosphate hydrolases"/>
    <property type="match status" value="1"/>
</dbReference>
<dbReference type="RefSeq" id="WP_313499039.1">
    <property type="nucleotide sequence ID" value="NZ_CP134879.1"/>
</dbReference>
<evidence type="ECO:0000313" key="4">
    <source>
        <dbReference type="Proteomes" id="UP001304125"/>
    </source>
</evidence>
<dbReference type="AlphaFoldDB" id="A0AA96F6K6"/>
<proteinExistence type="predicted"/>
<reference evidence="3 4" key="1">
    <citation type="submission" date="2023-09" db="EMBL/GenBank/DDBJ databases">
        <title>Demequina sp. a novel bacteria isolated from Capsicum annuum.</title>
        <authorList>
            <person name="Humaira Z."/>
            <person name="Lee J."/>
            <person name="Cho D."/>
        </authorList>
    </citation>
    <scope>NUCLEOTIDE SEQUENCE [LARGE SCALE GENOMIC DNA]</scope>
    <source>
        <strain evidence="3 4">OYTSA14</strain>
    </source>
</reference>
<keyword evidence="3" id="KW-0067">ATP-binding</keyword>
<dbReference type="GO" id="GO:0005524">
    <property type="term" value="F:ATP binding"/>
    <property type="evidence" value="ECO:0007669"/>
    <property type="project" value="UniProtKB-KW"/>
</dbReference>
<name>A0AA96F6K6_9MICO</name>
<evidence type="ECO:0000259" key="2">
    <source>
        <dbReference type="Pfam" id="PF13635"/>
    </source>
</evidence>
<dbReference type="PANTHER" id="PTHR43566">
    <property type="entry name" value="CONSERVED PROTEIN"/>
    <property type="match status" value="1"/>
</dbReference>
<organism evidence="3 4">
    <name type="scientific">Demequina capsici</name>
    <dbReference type="NCBI Taxonomy" id="3075620"/>
    <lineage>
        <taxon>Bacteria</taxon>
        <taxon>Bacillati</taxon>
        <taxon>Actinomycetota</taxon>
        <taxon>Actinomycetes</taxon>
        <taxon>Micrococcales</taxon>
        <taxon>Demequinaceae</taxon>
        <taxon>Demequina</taxon>
    </lineage>
</organism>
<keyword evidence="4" id="KW-1185">Reference proteome</keyword>
<feature type="domain" description="DUF4143" evidence="2">
    <location>
        <begin position="202"/>
        <end position="365"/>
    </location>
</feature>
<evidence type="ECO:0000313" key="3">
    <source>
        <dbReference type="EMBL" id="WNM24783.1"/>
    </source>
</evidence>
<dbReference type="EMBL" id="CP134879">
    <property type="protein sequence ID" value="WNM24783.1"/>
    <property type="molecule type" value="Genomic_DNA"/>
</dbReference>
<evidence type="ECO:0000259" key="1">
    <source>
        <dbReference type="Pfam" id="PF13173"/>
    </source>
</evidence>
<feature type="domain" description="AAA" evidence="1">
    <location>
        <begin position="21"/>
        <end position="137"/>
    </location>
</feature>
<dbReference type="Pfam" id="PF13635">
    <property type="entry name" value="DUF4143"/>
    <property type="match status" value="1"/>
</dbReference>
<protein>
    <submittedName>
        <fullName evidence="3">ATP-binding protein</fullName>
    </submittedName>
</protein>
<dbReference type="PANTHER" id="PTHR43566:SF2">
    <property type="entry name" value="DUF4143 DOMAIN-CONTAINING PROTEIN"/>
    <property type="match status" value="1"/>
</dbReference>
<gene>
    <name evidence="3" type="ORF">RN606_01120</name>
</gene>
<dbReference type="InterPro" id="IPR025420">
    <property type="entry name" value="DUF4143"/>
</dbReference>
<dbReference type="InterPro" id="IPR041682">
    <property type="entry name" value="AAA_14"/>
</dbReference>
<dbReference type="InterPro" id="IPR027417">
    <property type="entry name" value="P-loop_NTPase"/>
</dbReference>
<keyword evidence="3" id="KW-0547">Nucleotide-binding</keyword>
<dbReference type="Pfam" id="PF13173">
    <property type="entry name" value="AAA_14"/>
    <property type="match status" value="1"/>
</dbReference>
<accession>A0AA96F6K6</accession>
<dbReference type="Proteomes" id="UP001304125">
    <property type="component" value="Chromosome"/>
</dbReference>
<sequence length="416" mass="45183">MEHLIKRQIAAVARARSTTTPVLLLEGPRGVGKSTLLAGLASGTDSVVIDLDREDYRQLAQTSPATLAGADAPVLIDEYQREPGLLDAIKARLNTETAPGMFVLAGSSSFDSLPRGTQALTGRLQRLAVMPFTQAEIDGMGSDFIARAFEGEIAHSVHPAAATRQDYIQRVMRGGMPLALAQSSDAARSRWFAAYVAQSIDRDAGELRRIGRRSDLRDVLTRVVGQTASVLNVSKVASDVAPSWDTTSDYIELLESLFLVQRLPAWGTTLLPRSIESPKIHVVDSGVGGHLLRLSAAKVARLDPAALTEYGHLLESFVVQDAIRQTTWMDEPVSAGYWRTRDNVEVDLVLERADGMVIAIEVKAGEQVKRSQLSPLVALRDRLGSSFAAGIAFHTGNVGYEADDRIHVLPIERLWT</sequence>